<dbReference type="eggNOG" id="COG2425">
    <property type="taxonomic scope" value="Bacteria"/>
</dbReference>
<proteinExistence type="predicted"/>
<gene>
    <name evidence="1" type="ORF">FSCG_02124</name>
</gene>
<dbReference type="EMBL" id="ACDE02000006">
    <property type="protein sequence ID" value="EEO41411.1"/>
    <property type="molecule type" value="Genomic_DNA"/>
</dbReference>
<evidence type="ECO:0000313" key="1">
    <source>
        <dbReference type="EMBL" id="EEO41411.1"/>
    </source>
</evidence>
<evidence type="ECO:0000313" key="2">
    <source>
        <dbReference type="Proteomes" id="UP000004925"/>
    </source>
</evidence>
<dbReference type="RefSeq" id="WP_008803725.1">
    <property type="nucleotide sequence ID" value="NZ_KQ235734.1"/>
</dbReference>
<evidence type="ECO:0008006" key="3">
    <source>
        <dbReference type="Google" id="ProtNLM"/>
    </source>
</evidence>
<dbReference type="Gene3D" id="3.40.50.410">
    <property type="entry name" value="von Willebrand factor, type A domain"/>
    <property type="match status" value="1"/>
</dbReference>
<dbReference type="Pfam" id="PF05762">
    <property type="entry name" value="VWA_CoxE"/>
    <property type="match status" value="1"/>
</dbReference>
<dbReference type="SUPFAM" id="SSF53300">
    <property type="entry name" value="vWA-like"/>
    <property type="match status" value="1"/>
</dbReference>
<dbReference type="InterPro" id="IPR008912">
    <property type="entry name" value="Uncharacterised_CoxE"/>
</dbReference>
<dbReference type="PANTHER" id="PTHR30634:SF16">
    <property type="entry name" value="OUTER-MEMBRANE LIPOPROTEIN LOLB"/>
    <property type="match status" value="1"/>
</dbReference>
<dbReference type="PANTHER" id="PTHR30634">
    <property type="entry name" value="OUTER MEMBRANE LOLAB LIPOPROTEIN INSERTION APPARATUS"/>
    <property type="match status" value="1"/>
</dbReference>
<dbReference type="Proteomes" id="UP000004925">
    <property type="component" value="Unassembled WGS sequence"/>
</dbReference>
<dbReference type="InterPro" id="IPR036465">
    <property type="entry name" value="vWFA_dom_sf"/>
</dbReference>
<organism evidence="1 2">
    <name type="scientific">Fusobacterium vincentii 4_1_13</name>
    <dbReference type="NCBI Taxonomy" id="469606"/>
    <lineage>
        <taxon>Bacteria</taxon>
        <taxon>Fusobacteriati</taxon>
        <taxon>Fusobacteriota</taxon>
        <taxon>Fusobacteriia</taxon>
        <taxon>Fusobacteriales</taxon>
        <taxon>Fusobacteriaceae</taxon>
        <taxon>Fusobacterium</taxon>
    </lineage>
</organism>
<protein>
    <recommendedName>
        <fullName evidence="3">VWA domain-containing protein</fullName>
    </recommendedName>
</protein>
<reference evidence="1 2" key="1">
    <citation type="submission" date="2011-10" db="EMBL/GenBank/DDBJ databases">
        <title>The Genome Sequence of Fusobacterium sp. 4_1_13.</title>
        <authorList>
            <consortium name="The Broad Institute Genome Sequencing Platform"/>
            <person name="Earl A."/>
            <person name="Ward D."/>
            <person name="Feldgarden M."/>
            <person name="Gevers D."/>
            <person name="Strauss J."/>
            <person name="Ambrose C."/>
            <person name="Allen-Vercoe E."/>
            <person name="Young S.K."/>
            <person name="Zeng Q."/>
            <person name="Gargeya S."/>
            <person name="Fitzgerald M."/>
            <person name="Haas B."/>
            <person name="Abouelleil A."/>
            <person name="Alvarado L."/>
            <person name="Arachchi H.M."/>
            <person name="Berlin A."/>
            <person name="Brown A."/>
            <person name="Chapman S.B."/>
            <person name="Chen Z."/>
            <person name="Dunbar C."/>
            <person name="Freedman E."/>
            <person name="Gearin G."/>
            <person name="Goldberg J."/>
            <person name="Griggs A."/>
            <person name="Gujja S."/>
            <person name="Heiman D."/>
            <person name="Howarth C."/>
            <person name="Larson L."/>
            <person name="Lui A."/>
            <person name="MacDonald P.J."/>
            <person name="Montmayeur A."/>
            <person name="Murphy C."/>
            <person name="Neiman D."/>
            <person name="Pearson M."/>
            <person name="Priest M."/>
            <person name="Roberts A."/>
            <person name="Saif S."/>
            <person name="Shea T."/>
            <person name="Shenoy N."/>
            <person name="Sisk P."/>
            <person name="Stolte C."/>
            <person name="Sykes S."/>
            <person name="Wortman J."/>
            <person name="Nusbaum C."/>
            <person name="Birren B."/>
        </authorList>
    </citation>
    <scope>NUCLEOTIDE SEQUENCE [LARGE SCALE GENOMIC DNA]</scope>
    <source>
        <strain evidence="1 2">4_1_13</strain>
    </source>
</reference>
<sequence length="396" mass="44480">MDIKEDIKRWRLILGKDTEEDFSSMDSEAISSFSEEDWLMDRALDAIYNPTGKFMSGESGAGAGKGPSNPQISKWLGDIRNLFDKELVKIIQTDAMDRCGLKQLIFEPEILEQVEPDINLASTIMLLKEQIPQKSKESVRAFIKKIVEEINKLLESDIKRAVRAALNKRQHSPIPSASSLDFKTTIQRGIKNYNKELKKIIPEHYYFFERASTNPTSKFTIILDIDQSGSMGESVIYSSVMACILASMASLKTRIVAFDTEIVDLTEKSDDPVDLLYGFQLGGGTDINKSIKYCMKYIENPKKTIFFLISDLMEGGNRGGMLRNLEDMKEAGITVVCLLAISGDGQPYYDAQMAGKIAAMGIPCFACNPEKLPLLLERVLKNLDLSSFQEEFRKKD</sequence>
<name>A0A0M1VY93_FUSVC</name>
<dbReference type="AlphaFoldDB" id="A0A0M1VY93"/>
<dbReference type="InterPro" id="IPR050458">
    <property type="entry name" value="LolB"/>
</dbReference>
<comment type="caution">
    <text evidence="1">The sequence shown here is derived from an EMBL/GenBank/DDBJ whole genome shotgun (WGS) entry which is preliminary data.</text>
</comment>
<dbReference type="HOGENOM" id="CLU_058765_0_0_0"/>
<accession>A0A0M1VY93</accession>